<evidence type="ECO:0000256" key="1">
    <source>
        <dbReference type="SAM" id="MobiDB-lite"/>
    </source>
</evidence>
<dbReference type="Proteomes" id="UP001153620">
    <property type="component" value="Chromosome 1"/>
</dbReference>
<dbReference type="InterPro" id="IPR036508">
    <property type="entry name" value="Chitin-bd_dom_sf"/>
</dbReference>
<dbReference type="InterPro" id="IPR002557">
    <property type="entry name" value="Chitin-bd_dom"/>
</dbReference>
<keyword evidence="2" id="KW-0732">Signal</keyword>
<reference evidence="4" key="2">
    <citation type="submission" date="2022-10" db="EMBL/GenBank/DDBJ databases">
        <authorList>
            <consortium name="ENA_rothamsted_submissions"/>
            <consortium name="culmorum"/>
            <person name="King R."/>
        </authorList>
    </citation>
    <scope>NUCLEOTIDE SEQUENCE</scope>
</reference>
<feature type="region of interest" description="Disordered" evidence="1">
    <location>
        <begin position="104"/>
        <end position="171"/>
    </location>
</feature>
<dbReference type="GO" id="GO:0008061">
    <property type="term" value="F:chitin binding"/>
    <property type="evidence" value="ECO:0007669"/>
    <property type="project" value="InterPro"/>
</dbReference>
<feature type="signal peptide" evidence="2">
    <location>
        <begin position="1"/>
        <end position="18"/>
    </location>
</feature>
<keyword evidence="5" id="KW-1185">Reference proteome</keyword>
<feature type="domain" description="Chitin-binding type-2" evidence="3">
    <location>
        <begin position="186"/>
        <end position="245"/>
    </location>
</feature>
<evidence type="ECO:0000256" key="2">
    <source>
        <dbReference type="SAM" id="SignalP"/>
    </source>
</evidence>
<feature type="chain" id="PRO_5040498854" description="Chitin-binding type-2 domain-containing protein" evidence="2">
    <location>
        <begin position="19"/>
        <end position="245"/>
    </location>
</feature>
<proteinExistence type="predicted"/>
<organism evidence="4 5">
    <name type="scientific">Chironomus riparius</name>
    <dbReference type="NCBI Taxonomy" id="315576"/>
    <lineage>
        <taxon>Eukaryota</taxon>
        <taxon>Metazoa</taxon>
        <taxon>Ecdysozoa</taxon>
        <taxon>Arthropoda</taxon>
        <taxon>Hexapoda</taxon>
        <taxon>Insecta</taxon>
        <taxon>Pterygota</taxon>
        <taxon>Neoptera</taxon>
        <taxon>Endopterygota</taxon>
        <taxon>Diptera</taxon>
        <taxon>Nematocera</taxon>
        <taxon>Chironomoidea</taxon>
        <taxon>Chironomidae</taxon>
        <taxon>Chironominae</taxon>
        <taxon>Chironomus</taxon>
    </lineage>
</organism>
<dbReference type="AlphaFoldDB" id="A0A9N9WQV0"/>
<protein>
    <recommendedName>
        <fullName evidence="3">Chitin-binding type-2 domain-containing protein</fullName>
    </recommendedName>
</protein>
<evidence type="ECO:0000313" key="5">
    <source>
        <dbReference type="Proteomes" id="UP001153620"/>
    </source>
</evidence>
<dbReference type="SUPFAM" id="SSF57625">
    <property type="entry name" value="Invertebrate chitin-binding proteins"/>
    <property type="match status" value="1"/>
</dbReference>
<dbReference type="Gene3D" id="2.170.140.10">
    <property type="entry name" value="Chitin binding domain"/>
    <property type="match status" value="1"/>
</dbReference>
<accession>A0A9N9WQV0</accession>
<dbReference type="EMBL" id="OU895877">
    <property type="protein sequence ID" value="CAG9800628.1"/>
    <property type="molecule type" value="Genomic_DNA"/>
</dbReference>
<evidence type="ECO:0000259" key="3">
    <source>
        <dbReference type="PROSITE" id="PS50940"/>
    </source>
</evidence>
<evidence type="ECO:0000313" key="4">
    <source>
        <dbReference type="EMBL" id="CAG9800628.1"/>
    </source>
</evidence>
<sequence>MKISVPALVLLIATQIQAKCNVCNKTSLFACFSIDQFIPCDVNGVFDLAALGTCSSGMVCNQNLGGGSSCGVLSSGVSCKIANIPLKIPATTLTPITTTLPPTTTTLAPTISTLPPTTTTLSPTTTTLSPTTTTLSPTTTTLPPTMTTMPATTTTMEPTTTTTSPTTSTTTITTKQTTPLALFNVNAFCLAKATGRYAHPSYTTCASYVYCFSNGTAMIGAPYTCTASTWFNPITQYCDPAFICV</sequence>
<gene>
    <name evidence="4" type="ORF">CHIRRI_LOCUS3568</name>
</gene>
<dbReference type="Pfam" id="PF01607">
    <property type="entry name" value="CBM_14"/>
    <property type="match status" value="1"/>
</dbReference>
<name>A0A9N9WQV0_9DIPT</name>
<dbReference type="PROSITE" id="PS50940">
    <property type="entry name" value="CHIT_BIND_II"/>
    <property type="match status" value="1"/>
</dbReference>
<dbReference type="GO" id="GO:0005576">
    <property type="term" value="C:extracellular region"/>
    <property type="evidence" value="ECO:0007669"/>
    <property type="project" value="InterPro"/>
</dbReference>
<reference evidence="4" key="1">
    <citation type="submission" date="2022-01" db="EMBL/GenBank/DDBJ databases">
        <authorList>
            <person name="King R."/>
        </authorList>
    </citation>
    <scope>NUCLEOTIDE SEQUENCE</scope>
</reference>
<dbReference type="OrthoDB" id="8179045at2759"/>